<dbReference type="PANTHER" id="PTHR22932">
    <property type="entry name" value="TELOMERASE-BINDING PROTEIN P23 HSP90 CO-CHAPERONE"/>
    <property type="match status" value="1"/>
</dbReference>
<protein>
    <recommendedName>
        <fullName evidence="3">CS domain-containing protein</fullName>
    </recommendedName>
</protein>
<comment type="similarity">
    <text evidence="1">Belongs to the p23/wos2 family.</text>
</comment>
<dbReference type="EMBL" id="EF087461">
    <property type="protein sequence ID" value="ABK26701.1"/>
    <property type="molecule type" value="mRNA"/>
</dbReference>
<feature type="compositionally biased region" description="Gly residues" evidence="2">
    <location>
        <begin position="190"/>
        <end position="204"/>
    </location>
</feature>
<dbReference type="SUPFAM" id="SSF49764">
    <property type="entry name" value="HSP20-like chaperones"/>
    <property type="match status" value="1"/>
</dbReference>
<dbReference type="GO" id="GO:0051879">
    <property type="term" value="F:Hsp90 protein binding"/>
    <property type="evidence" value="ECO:0007669"/>
    <property type="project" value="InterPro"/>
</dbReference>
<dbReference type="GO" id="GO:0005634">
    <property type="term" value="C:nucleus"/>
    <property type="evidence" value="ECO:0007669"/>
    <property type="project" value="TreeGrafter"/>
</dbReference>
<dbReference type="AlphaFoldDB" id="A9P1E0"/>
<dbReference type="FunFam" id="2.60.40.790:FF:000013">
    <property type="entry name" value="Very-long-chain (3R)-3-hydroxyacyl-CoA dehydratase"/>
    <property type="match status" value="1"/>
</dbReference>
<dbReference type="InterPro" id="IPR008978">
    <property type="entry name" value="HSP20-like_chaperone"/>
</dbReference>
<dbReference type="InterPro" id="IPR045250">
    <property type="entry name" value="p23-like"/>
</dbReference>
<dbReference type="Gene3D" id="2.60.40.790">
    <property type="match status" value="1"/>
</dbReference>
<dbReference type="CDD" id="cd06465">
    <property type="entry name" value="p23_hB-ind1_like"/>
    <property type="match status" value="1"/>
</dbReference>
<dbReference type="PROSITE" id="PS51203">
    <property type="entry name" value="CS"/>
    <property type="match status" value="1"/>
</dbReference>
<reference evidence="4" key="1">
    <citation type="journal article" date="2008" name="BMC Genomics">
        <title>A conifer genomics resource of 200,000 spruce (Picea spp.) ESTs and 6,464 high-quality, sequence-finished full-length cDNAs for Sitka spruce (Picea sitchensis).</title>
        <authorList>
            <person name="Ralph S.G."/>
            <person name="Chun H.J."/>
            <person name="Kolosova N."/>
            <person name="Cooper D."/>
            <person name="Oddy C."/>
            <person name="Ritland C.E."/>
            <person name="Kirkpatrick R."/>
            <person name="Moore R."/>
            <person name="Barber S."/>
            <person name="Holt R.A."/>
            <person name="Jones S.J."/>
            <person name="Marra M.A."/>
            <person name="Douglas C.J."/>
            <person name="Ritland K."/>
            <person name="Bohlmann J."/>
        </authorList>
    </citation>
    <scope>NUCLEOTIDE SEQUENCE</scope>
    <source>
        <tissue evidence="4">Bark</tissue>
    </source>
</reference>
<evidence type="ECO:0000256" key="2">
    <source>
        <dbReference type="SAM" id="MobiDB-lite"/>
    </source>
</evidence>
<evidence type="ECO:0000259" key="3">
    <source>
        <dbReference type="PROSITE" id="PS51203"/>
    </source>
</evidence>
<organism evidence="4">
    <name type="scientific">Picea sitchensis</name>
    <name type="common">Sitka spruce</name>
    <name type="synonym">Pinus sitchensis</name>
    <dbReference type="NCBI Taxonomy" id="3332"/>
    <lineage>
        <taxon>Eukaryota</taxon>
        <taxon>Viridiplantae</taxon>
        <taxon>Streptophyta</taxon>
        <taxon>Embryophyta</taxon>
        <taxon>Tracheophyta</taxon>
        <taxon>Spermatophyta</taxon>
        <taxon>Pinopsida</taxon>
        <taxon>Pinidae</taxon>
        <taxon>Conifers I</taxon>
        <taxon>Pinales</taxon>
        <taxon>Pinaceae</taxon>
        <taxon>Picea</taxon>
    </lineage>
</organism>
<proteinExistence type="evidence at transcript level"/>
<dbReference type="InterPro" id="IPR007052">
    <property type="entry name" value="CS_dom"/>
</dbReference>
<dbReference type="GO" id="GO:0005829">
    <property type="term" value="C:cytosol"/>
    <property type="evidence" value="ECO:0007669"/>
    <property type="project" value="TreeGrafter"/>
</dbReference>
<feature type="compositionally biased region" description="Acidic residues" evidence="2">
    <location>
        <begin position="205"/>
        <end position="214"/>
    </location>
</feature>
<feature type="region of interest" description="Disordered" evidence="2">
    <location>
        <begin position="190"/>
        <end position="246"/>
    </location>
</feature>
<dbReference type="GO" id="GO:0051131">
    <property type="term" value="P:chaperone-mediated protein complex assembly"/>
    <property type="evidence" value="ECO:0007669"/>
    <property type="project" value="TreeGrafter"/>
</dbReference>
<dbReference type="GO" id="GO:0006457">
    <property type="term" value="P:protein folding"/>
    <property type="evidence" value="ECO:0007669"/>
    <property type="project" value="TreeGrafter"/>
</dbReference>
<name>A9P1E0_PICSI</name>
<dbReference type="Pfam" id="PF04969">
    <property type="entry name" value="CS"/>
    <property type="match status" value="1"/>
</dbReference>
<feature type="compositionally biased region" description="Basic and acidic residues" evidence="2">
    <location>
        <begin position="215"/>
        <end position="231"/>
    </location>
</feature>
<accession>A9P1E0</accession>
<evidence type="ECO:0000256" key="1">
    <source>
        <dbReference type="ARBA" id="ARBA00025733"/>
    </source>
</evidence>
<evidence type="ECO:0000313" key="4">
    <source>
        <dbReference type="EMBL" id="ABK26701.1"/>
    </source>
</evidence>
<dbReference type="GO" id="GO:0051087">
    <property type="term" value="F:protein-folding chaperone binding"/>
    <property type="evidence" value="ECO:0007669"/>
    <property type="project" value="TreeGrafter"/>
</dbReference>
<dbReference type="OMA" id="WWTKLLR"/>
<dbReference type="PANTHER" id="PTHR22932:SF22">
    <property type="entry name" value="CO-CHAPERONE PROTEIN P23"/>
    <property type="match status" value="1"/>
</dbReference>
<sequence>MSRHPEVNWAQRTDKIYITILLPDAKNADVELQPEGKLTFSATAGSQDTPFELNLELYDKVNVEASKINVGLRNIFCVVEKAEKGWWKRLLKGEGKTPLYLKVDWDKWVDEDEEDEKVGGDVDFGGMDFSGMGGGGMGGMGGMGGLGGMGGMGGMGGLGGMGGMGGLGGMGGMDFSSMGGGGMGGMDFSGMGGGGMDFSGMGGGDEADSDDEDQEPPKEDSLEAKTLKIEPEDSNPESTVEVPAKV</sequence>
<dbReference type="GO" id="GO:0101031">
    <property type="term" value="C:protein folding chaperone complex"/>
    <property type="evidence" value="ECO:0007669"/>
    <property type="project" value="UniProtKB-ARBA"/>
</dbReference>
<feature type="domain" description="CS" evidence="3">
    <location>
        <begin position="2"/>
        <end position="91"/>
    </location>
</feature>